<organism evidence="2 3">
    <name type="scientific">Rosa chinensis</name>
    <name type="common">China rose</name>
    <dbReference type="NCBI Taxonomy" id="74649"/>
    <lineage>
        <taxon>Eukaryota</taxon>
        <taxon>Viridiplantae</taxon>
        <taxon>Streptophyta</taxon>
        <taxon>Embryophyta</taxon>
        <taxon>Tracheophyta</taxon>
        <taxon>Spermatophyta</taxon>
        <taxon>Magnoliopsida</taxon>
        <taxon>eudicotyledons</taxon>
        <taxon>Gunneridae</taxon>
        <taxon>Pentapetalae</taxon>
        <taxon>rosids</taxon>
        <taxon>fabids</taxon>
        <taxon>Rosales</taxon>
        <taxon>Rosaceae</taxon>
        <taxon>Rosoideae</taxon>
        <taxon>Rosoideae incertae sedis</taxon>
        <taxon>Rosa</taxon>
    </lineage>
</organism>
<sequence>MEGDISMKKIVVAVDESEESMHALSWCLGNLSSQKATAAANTSTSLVLLYVKPPPPLHSSYDAAGYMFSKNDVVAAMEKYGNDMINSVMQRAEAVYKNFNVNANVNIERVVGSGDPKDVICNAVEKLRADTLVMGSHGYGFFKRALLGSVSDYCAKHVECPVVIVKHPDHK</sequence>
<proteinExistence type="predicted"/>
<evidence type="ECO:0000313" key="3">
    <source>
        <dbReference type="Proteomes" id="UP000238479"/>
    </source>
</evidence>
<dbReference type="PANTHER" id="PTHR31964:SF126">
    <property type="entry name" value="ADENINE NUCLEOTIDE ALPHA HYDROLASES-LIKE SUPERFAMILY PROTEIN"/>
    <property type="match status" value="1"/>
</dbReference>
<dbReference type="PRINTS" id="PR01438">
    <property type="entry name" value="UNVRSLSTRESS"/>
</dbReference>
<dbReference type="Gene3D" id="3.40.50.620">
    <property type="entry name" value="HUPs"/>
    <property type="match status" value="1"/>
</dbReference>
<dbReference type="Gramene" id="PRQ21656">
    <property type="protein sequence ID" value="PRQ21656"/>
    <property type="gene ID" value="RchiOBHm_Chr7g0241661"/>
</dbReference>
<feature type="domain" description="UspA" evidence="1">
    <location>
        <begin position="7"/>
        <end position="166"/>
    </location>
</feature>
<dbReference type="SUPFAM" id="SSF52402">
    <property type="entry name" value="Adenine nucleotide alpha hydrolases-like"/>
    <property type="match status" value="1"/>
</dbReference>
<dbReference type="AlphaFoldDB" id="A0A2P6PI98"/>
<dbReference type="Pfam" id="PF00582">
    <property type="entry name" value="Usp"/>
    <property type="match status" value="1"/>
</dbReference>
<dbReference type="PANTHER" id="PTHR31964">
    <property type="entry name" value="ADENINE NUCLEOTIDE ALPHA HYDROLASES-LIKE SUPERFAMILY PROTEIN"/>
    <property type="match status" value="1"/>
</dbReference>
<evidence type="ECO:0000259" key="1">
    <source>
        <dbReference type="Pfam" id="PF00582"/>
    </source>
</evidence>
<keyword evidence="3" id="KW-1185">Reference proteome</keyword>
<dbReference type="OrthoDB" id="843225at2759"/>
<gene>
    <name evidence="2" type="ORF">RchiOBHm_Chr7g0241661</name>
</gene>
<accession>A0A2P6PI98</accession>
<dbReference type="OMA" id="CAKHVEC"/>
<dbReference type="STRING" id="74649.A0A2P6PI98"/>
<dbReference type="EMBL" id="PDCK01000045">
    <property type="protein sequence ID" value="PRQ21656.1"/>
    <property type="molecule type" value="Genomic_DNA"/>
</dbReference>
<protein>
    <submittedName>
        <fullName evidence="2">Putative universal stress protein A</fullName>
    </submittedName>
</protein>
<dbReference type="InterPro" id="IPR006016">
    <property type="entry name" value="UspA"/>
</dbReference>
<reference evidence="2 3" key="1">
    <citation type="journal article" date="2018" name="Nat. Genet.">
        <title>The Rosa genome provides new insights in the design of modern roses.</title>
        <authorList>
            <person name="Bendahmane M."/>
        </authorList>
    </citation>
    <scope>NUCLEOTIDE SEQUENCE [LARGE SCALE GENOMIC DNA]</scope>
    <source>
        <strain evidence="3">cv. Old Blush</strain>
    </source>
</reference>
<name>A0A2P6PI98_ROSCH</name>
<dbReference type="Proteomes" id="UP000238479">
    <property type="component" value="Chromosome 7"/>
</dbReference>
<dbReference type="InterPro" id="IPR014729">
    <property type="entry name" value="Rossmann-like_a/b/a_fold"/>
</dbReference>
<comment type="caution">
    <text evidence="2">The sequence shown here is derived from an EMBL/GenBank/DDBJ whole genome shotgun (WGS) entry which is preliminary data.</text>
</comment>
<dbReference type="InterPro" id="IPR006015">
    <property type="entry name" value="Universal_stress_UspA"/>
</dbReference>
<evidence type="ECO:0000313" key="2">
    <source>
        <dbReference type="EMBL" id="PRQ21656.1"/>
    </source>
</evidence>
<dbReference type="CDD" id="cd23659">
    <property type="entry name" value="USP_At3g01520-like"/>
    <property type="match status" value="1"/>
</dbReference>